<evidence type="ECO:0000313" key="3">
    <source>
        <dbReference type="Proteomes" id="UP000827092"/>
    </source>
</evidence>
<dbReference type="EMBL" id="JAFNEN010000098">
    <property type="protein sequence ID" value="KAG8194813.1"/>
    <property type="molecule type" value="Genomic_DNA"/>
</dbReference>
<reference evidence="2 3" key="1">
    <citation type="journal article" date="2022" name="Nat. Ecol. Evol.">
        <title>A masculinizing supergene underlies an exaggerated male reproductive morph in a spider.</title>
        <authorList>
            <person name="Hendrickx F."/>
            <person name="De Corte Z."/>
            <person name="Sonet G."/>
            <person name="Van Belleghem S.M."/>
            <person name="Kostlbacher S."/>
            <person name="Vangestel C."/>
        </authorList>
    </citation>
    <scope>NUCLEOTIDE SEQUENCE [LARGE SCALE GENOMIC DNA]</scope>
    <source>
        <strain evidence="2">W744_W776</strain>
    </source>
</reference>
<keyword evidence="3" id="KW-1185">Reference proteome</keyword>
<sequence>MNVQCPDKFLPAFPNCNTLPNYRILTEDIEQIAIVKAALRSCTVEQERVLLSVQRRLQEGKNKIELCTKESNAIELELNAVEAQIAQALQLTQAAESEALKTVKENGAIKRKIIALKSDVEEQGRIIKRAKETMQVITDNYVLNNNNLKKF</sequence>
<gene>
    <name evidence="2" type="ORF">JTE90_017254</name>
</gene>
<keyword evidence="1" id="KW-0175">Coiled coil</keyword>
<dbReference type="AlphaFoldDB" id="A0AAV6VFH5"/>
<organism evidence="2 3">
    <name type="scientific">Oedothorax gibbosus</name>
    <dbReference type="NCBI Taxonomy" id="931172"/>
    <lineage>
        <taxon>Eukaryota</taxon>
        <taxon>Metazoa</taxon>
        <taxon>Ecdysozoa</taxon>
        <taxon>Arthropoda</taxon>
        <taxon>Chelicerata</taxon>
        <taxon>Arachnida</taxon>
        <taxon>Araneae</taxon>
        <taxon>Araneomorphae</taxon>
        <taxon>Entelegynae</taxon>
        <taxon>Araneoidea</taxon>
        <taxon>Linyphiidae</taxon>
        <taxon>Erigoninae</taxon>
        <taxon>Oedothorax</taxon>
    </lineage>
</organism>
<feature type="coiled-coil region" evidence="1">
    <location>
        <begin position="64"/>
        <end position="98"/>
    </location>
</feature>
<protein>
    <submittedName>
        <fullName evidence="2">Uncharacterized protein</fullName>
    </submittedName>
</protein>
<dbReference type="Proteomes" id="UP000827092">
    <property type="component" value="Unassembled WGS sequence"/>
</dbReference>
<proteinExistence type="predicted"/>
<evidence type="ECO:0000313" key="2">
    <source>
        <dbReference type="EMBL" id="KAG8194813.1"/>
    </source>
</evidence>
<comment type="caution">
    <text evidence="2">The sequence shown here is derived from an EMBL/GenBank/DDBJ whole genome shotgun (WGS) entry which is preliminary data.</text>
</comment>
<name>A0AAV6VFH5_9ARAC</name>
<evidence type="ECO:0000256" key="1">
    <source>
        <dbReference type="SAM" id="Coils"/>
    </source>
</evidence>
<accession>A0AAV6VFH5</accession>